<evidence type="ECO:0000313" key="2">
    <source>
        <dbReference type="Proteomes" id="UP001497522"/>
    </source>
</evidence>
<reference evidence="1" key="1">
    <citation type="submission" date="2024-03" db="EMBL/GenBank/DDBJ databases">
        <authorList>
            <consortium name="ELIXIR-Norway"/>
            <consortium name="Elixir Norway"/>
        </authorList>
    </citation>
    <scope>NUCLEOTIDE SEQUENCE</scope>
</reference>
<gene>
    <name evidence="1" type="ORF">CSSPJE1EN2_LOCUS10680</name>
</gene>
<dbReference type="EMBL" id="OZ023718">
    <property type="protein sequence ID" value="CAK9867685.1"/>
    <property type="molecule type" value="Genomic_DNA"/>
</dbReference>
<keyword evidence="2" id="KW-1185">Reference proteome</keyword>
<proteinExistence type="predicted"/>
<evidence type="ECO:0000313" key="1">
    <source>
        <dbReference type="EMBL" id="CAK9867685.1"/>
    </source>
</evidence>
<dbReference type="Proteomes" id="UP001497522">
    <property type="component" value="Chromosome 17"/>
</dbReference>
<evidence type="ECO:0008006" key="3">
    <source>
        <dbReference type="Google" id="ProtNLM"/>
    </source>
</evidence>
<name>A0ABP1AYM7_9BRYO</name>
<protein>
    <recommendedName>
        <fullName evidence="3">Phosphoglycerate mutase-like protein</fullName>
    </recommendedName>
</protein>
<accession>A0ABP1AYM7</accession>
<organism evidence="1 2">
    <name type="scientific">Sphagnum jensenii</name>
    <dbReference type="NCBI Taxonomy" id="128206"/>
    <lineage>
        <taxon>Eukaryota</taxon>
        <taxon>Viridiplantae</taxon>
        <taxon>Streptophyta</taxon>
        <taxon>Embryophyta</taxon>
        <taxon>Bryophyta</taxon>
        <taxon>Sphagnophytina</taxon>
        <taxon>Sphagnopsida</taxon>
        <taxon>Sphagnales</taxon>
        <taxon>Sphagnaceae</taxon>
        <taxon>Sphagnum</taxon>
    </lineage>
</organism>
<sequence length="153" mass="16992">MAKTVEKVLVVRHGQHLEWFGNRRHLRGLNEHCKCCFGIDHRHSSDPHHLFMVDVVNVADAEEETNPSIGVVEAAKNEEFEVADGEQKPKGGQVTYYNRRQQLELVLGAQELSGIGGYEVEPTTKEDSVKMKGYGIWEDATCLGGDGHCSATT</sequence>